<sequence>MVSIKNQKLEAYILLESLVAFGMLITIIAIILHQISSQRQLTNEVLHRQEVLNVAQMAVQIQEDELSLNGVRVRVERRKDAIVVFSDGQEIVRVSEN</sequence>
<organism evidence="2 3">
    <name type="scientific">Streptococcus cuniculipharyngis</name>
    <dbReference type="NCBI Taxonomy" id="1562651"/>
    <lineage>
        <taxon>Bacteria</taxon>
        <taxon>Bacillati</taxon>
        <taxon>Bacillota</taxon>
        <taxon>Bacilli</taxon>
        <taxon>Lactobacillales</taxon>
        <taxon>Streptococcaceae</taxon>
        <taxon>Streptococcus</taxon>
    </lineage>
</organism>
<dbReference type="InterPro" id="IPR053468">
    <property type="entry name" value="ComGE-like"/>
</dbReference>
<dbReference type="OrthoDB" id="2223452at2"/>
<evidence type="ECO:0000256" key="1">
    <source>
        <dbReference type="SAM" id="Phobius"/>
    </source>
</evidence>
<proteinExistence type="predicted"/>
<evidence type="ECO:0000313" key="2">
    <source>
        <dbReference type="EMBL" id="TWS97369.1"/>
    </source>
</evidence>
<evidence type="ECO:0000313" key="3">
    <source>
        <dbReference type="Proteomes" id="UP000317430"/>
    </source>
</evidence>
<keyword evidence="1" id="KW-0472">Membrane</keyword>
<reference evidence="2 3" key="1">
    <citation type="submission" date="2019-08" db="EMBL/GenBank/DDBJ databases">
        <authorList>
            <person name="Lei W."/>
        </authorList>
    </citation>
    <scope>NUCLEOTIDE SEQUENCE [LARGE SCALE GENOMIC DNA]</scope>
    <source>
        <strain evidence="2 3">CCUG 66496</strain>
    </source>
</reference>
<dbReference type="AlphaFoldDB" id="A0A5C5S9U6"/>
<dbReference type="EMBL" id="VOHL01000004">
    <property type="protein sequence ID" value="TWS97369.1"/>
    <property type="molecule type" value="Genomic_DNA"/>
</dbReference>
<protein>
    <submittedName>
        <fullName evidence="2">Type II secretory pathway, pseudopilin PulG</fullName>
    </submittedName>
</protein>
<keyword evidence="1" id="KW-1133">Transmembrane helix</keyword>
<dbReference type="NCBIfam" id="NF041013">
    <property type="entry name" value="T4P_ComGE"/>
    <property type="match status" value="1"/>
</dbReference>
<gene>
    <name evidence="2" type="ORF">FRX57_05440</name>
</gene>
<comment type="caution">
    <text evidence="2">The sequence shown here is derived from an EMBL/GenBank/DDBJ whole genome shotgun (WGS) entry which is preliminary data.</text>
</comment>
<keyword evidence="3" id="KW-1185">Reference proteome</keyword>
<name>A0A5C5S9U6_9STRE</name>
<feature type="transmembrane region" description="Helical" evidence="1">
    <location>
        <begin position="12"/>
        <end position="32"/>
    </location>
</feature>
<dbReference type="Proteomes" id="UP000317430">
    <property type="component" value="Unassembled WGS sequence"/>
</dbReference>
<dbReference type="Pfam" id="PF11773">
    <property type="entry name" value="ComGE"/>
    <property type="match status" value="1"/>
</dbReference>
<accession>A0A5C5S9U6</accession>
<keyword evidence="1" id="KW-0812">Transmembrane</keyword>
<dbReference type="InterPro" id="IPR021749">
    <property type="entry name" value="ComGE"/>
</dbReference>